<dbReference type="Proteomes" id="UP000184608">
    <property type="component" value="Unassembled WGS sequence"/>
</dbReference>
<evidence type="ECO:0000313" key="2">
    <source>
        <dbReference type="Proteomes" id="UP000184608"/>
    </source>
</evidence>
<proteinExistence type="predicted"/>
<keyword evidence="2" id="KW-1185">Reference proteome</keyword>
<accession>A0A1M5ZA53</accession>
<dbReference type="AlphaFoldDB" id="A0A1M5ZA53"/>
<dbReference type="EMBL" id="FQXZ01000026">
    <property type="protein sequence ID" value="SHI21115.1"/>
    <property type="molecule type" value="Genomic_DNA"/>
</dbReference>
<evidence type="ECO:0008006" key="3">
    <source>
        <dbReference type="Google" id="ProtNLM"/>
    </source>
</evidence>
<dbReference type="Pfam" id="PF19991">
    <property type="entry name" value="HMA_2"/>
    <property type="match status" value="1"/>
</dbReference>
<name>A0A1M5ZA53_9VIBR</name>
<evidence type="ECO:0000313" key="1">
    <source>
        <dbReference type="EMBL" id="SHI21115.1"/>
    </source>
</evidence>
<gene>
    <name evidence="1" type="ORF">VA7868_02480</name>
</gene>
<dbReference type="OrthoDB" id="6630204at2"/>
<reference evidence="1 2" key="1">
    <citation type="submission" date="2016-11" db="EMBL/GenBank/DDBJ databases">
        <authorList>
            <person name="Jaros S."/>
            <person name="Januszkiewicz K."/>
            <person name="Wedrychowicz H."/>
        </authorList>
    </citation>
    <scope>NUCLEOTIDE SEQUENCE [LARGE SCALE GENOMIC DNA]</scope>
    <source>
        <strain evidence="1 2">CECT 7868</strain>
    </source>
</reference>
<sequence>MNTYIHKTDQRLRVRSDFIRNNPQQIEEDIKKLQQMEAIAAVKHKVYAGSVAVRFDHQKMTCEALLEILSGYGWTQVDQKQFFIENAAVKGTKSVAKGLVALAFTRLVVPSVTRLLV</sequence>
<organism evidence="1 2">
    <name type="scientific">Vibrio aerogenes CECT 7868</name>
    <dbReference type="NCBI Taxonomy" id="1216006"/>
    <lineage>
        <taxon>Bacteria</taxon>
        <taxon>Pseudomonadati</taxon>
        <taxon>Pseudomonadota</taxon>
        <taxon>Gammaproteobacteria</taxon>
        <taxon>Vibrionales</taxon>
        <taxon>Vibrionaceae</taxon>
        <taxon>Vibrio</taxon>
    </lineage>
</organism>
<dbReference type="STRING" id="1216006.VA7868_02480"/>
<protein>
    <recommendedName>
        <fullName evidence="3">HMA domain-containing protein</fullName>
    </recommendedName>
</protein>